<name>A0AAV4LAY4_9BACL</name>
<dbReference type="GO" id="GO:0022857">
    <property type="term" value="F:transmembrane transporter activity"/>
    <property type="evidence" value="ECO:0007669"/>
    <property type="project" value="InterPro"/>
</dbReference>
<comment type="subcellular location">
    <subcellularLocation>
        <location evidence="1">Cell membrane</location>
        <topology evidence="1">Multi-pass membrane protein</topology>
    </subcellularLocation>
</comment>
<evidence type="ECO:0000313" key="8">
    <source>
        <dbReference type="Proteomes" id="UP001057291"/>
    </source>
</evidence>
<evidence type="ECO:0000256" key="2">
    <source>
        <dbReference type="ARBA" id="ARBA00022475"/>
    </source>
</evidence>
<accession>A0AAV4LAY4</accession>
<evidence type="ECO:0008006" key="9">
    <source>
        <dbReference type="Google" id="ProtNLM"/>
    </source>
</evidence>
<sequence length="447" mass="47501">MEENLKRVLRTPEVLFIGINGVVGGGIFLLPGQVAGLAGSKALWAYLVAGIIAILIGLVFAEASSMFTRTGGSYVYAEEAMGKAVGFTVGWMGWLTFVVGWAALSNGLVSYLAALVHGIAPYKNLIIIVVIALLCLLNSLGVRKGSWTILFFSVVKLIPLTLLIIIGLVHFVAANAHTGNVAVAHDFGKAVLVLIFAYGGFEMATIPAGEMVNPRKSVAIGIIGTLIGVTIFYMLIQLAASWLDPTLSKSTAPLADAGKAMFIGGSTVMTIGAVLSIFGTKSGIALSSPRILYALSFNRTLPSVFAKVWPRFRTPVVAIWTTGYNRNFHTPNSSQRGSTLVRVLHGLPVRTHTAFPAEGCESIVQVSVWHSHSACRCSALHLASDARSWQSALGSAHRSCSGPHPVCTRQGYTEAGRISRNDCPPQRLQGIGGICAPDFNFFTSPDT</sequence>
<dbReference type="Proteomes" id="UP001057291">
    <property type="component" value="Unassembled WGS sequence"/>
</dbReference>
<dbReference type="PANTHER" id="PTHR42770">
    <property type="entry name" value="AMINO ACID TRANSPORTER-RELATED"/>
    <property type="match status" value="1"/>
</dbReference>
<keyword evidence="5 6" id="KW-0472">Membrane</keyword>
<evidence type="ECO:0000256" key="5">
    <source>
        <dbReference type="ARBA" id="ARBA00023136"/>
    </source>
</evidence>
<evidence type="ECO:0000256" key="4">
    <source>
        <dbReference type="ARBA" id="ARBA00022989"/>
    </source>
</evidence>
<feature type="transmembrane region" description="Helical" evidence="6">
    <location>
        <begin position="43"/>
        <end position="63"/>
    </location>
</feature>
<dbReference type="AlphaFoldDB" id="A0AAV4LAY4"/>
<keyword evidence="3 6" id="KW-0812">Transmembrane</keyword>
<dbReference type="EMBL" id="BOQE01000001">
    <property type="protein sequence ID" value="GIM44948.1"/>
    <property type="molecule type" value="Genomic_DNA"/>
</dbReference>
<evidence type="ECO:0000256" key="3">
    <source>
        <dbReference type="ARBA" id="ARBA00022692"/>
    </source>
</evidence>
<dbReference type="InterPro" id="IPR050367">
    <property type="entry name" value="APC_superfamily"/>
</dbReference>
<feature type="transmembrane region" description="Helical" evidence="6">
    <location>
        <begin position="124"/>
        <end position="142"/>
    </location>
</feature>
<gene>
    <name evidence="7" type="ORF">DNHGIG_04970</name>
</gene>
<keyword evidence="4 6" id="KW-1133">Transmembrane helix</keyword>
<feature type="transmembrane region" description="Helical" evidence="6">
    <location>
        <begin position="187"/>
        <end position="206"/>
    </location>
</feature>
<evidence type="ECO:0000256" key="6">
    <source>
        <dbReference type="SAM" id="Phobius"/>
    </source>
</evidence>
<dbReference type="InterPro" id="IPR002293">
    <property type="entry name" value="AA/rel_permease1"/>
</dbReference>
<dbReference type="Gene3D" id="1.20.1740.10">
    <property type="entry name" value="Amino acid/polyamine transporter I"/>
    <property type="match status" value="1"/>
</dbReference>
<feature type="transmembrane region" description="Helical" evidence="6">
    <location>
        <begin position="218"/>
        <end position="240"/>
    </location>
</feature>
<keyword evidence="8" id="KW-1185">Reference proteome</keyword>
<comment type="caution">
    <text evidence="7">The sequence shown here is derived from an EMBL/GenBank/DDBJ whole genome shotgun (WGS) entry which is preliminary data.</text>
</comment>
<feature type="transmembrane region" description="Helical" evidence="6">
    <location>
        <begin position="84"/>
        <end position="104"/>
    </location>
</feature>
<dbReference type="Pfam" id="PF13520">
    <property type="entry name" value="AA_permease_2"/>
    <property type="match status" value="1"/>
</dbReference>
<keyword evidence="2" id="KW-1003">Cell membrane</keyword>
<evidence type="ECO:0000313" key="7">
    <source>
        <dbReference type="EMBL" id="GIM44948.1"/>
    </source>
</evidence>
<feature type="transmembrane region" description="Helical" evidence="6">
    <location>
        <begin position="260"/>
        <end position="280"/>
    </location>
</feature>
<protein>
    <recommendedName>
        <fullName evidence="9">Amino acid permease</fullName>
    </recommendedName>
</protein>
<feature type="transmembrane region" description="Helical" evidence="6">
    <location>
        <begin position="149"/>
        <end position="172"/>
    </location>
</feature>
<dbReference type="RefSeq" id="WP_282198195.1">
    <property type="nucleotide sequence ID" value="NZ_BOQE01000001.1"/>
</dbReference>
<dbReference type="GO" id="GO:0005886">
    <property type="term" value="C:plasma membrane"/>
    <property type="evidence" value="ECO:0007669"/>
    <property type="project" value="UniProtKB-SubCell"/>
</dbReference>
<proteinExistence type="predicted"/>
<dbReference type="PANTHER" id="PTHR42770:SF18">
    <property type="entry name" value="ARGININE_AGMATINE ANTIPORTER"/>
    <property type="match status" value="1"/>
</dbReference>
<organism evidence="7 8">
    <name type="scientific">Collibacillus ludicampi</name>
    <dbReference type="NCBI Taxonomy" id="2771369"/>
    <lineage>
        <taxon>Bacteria</taxon>
        <taxon>Bacillati</taxon>
        <taxon>Bacillota</taxon>
        <taxon>Bacilli</taxon>
        <taxon>Bacillales</taxon>
        <taxon>Alicyclobacillaceae</taxon>
        <taxon>Collibacillus</taxon>
    </lineage>
</organism>
<reference evidence="7" key="1">
    <citation type="journal article" date="2023" name="Int. J. Syst. Evol. Microbiol.">
        <title>Collibacillus ludicampi gen. nov., sp. nov., a new soil bacterium of the family Alicyclobacillaceae.</title>
        <authorList>
            <person name="Jojima T."/>
            <person name="Ioku Y."/>
            <person name="Fukuta Y."/>
            <person name="Shirasaka N."/>
            <person name="Matsumura Y."/>
            <person name="Mori M."/>
        </authorList>
    </citation>
    <scope>NUCLEOTIDE SEQUENCE</scope>
    <source>
        <strain evidence="7">TP075</strain>
    </source>
</reference>
<evidence type="ECO:0000256" key="1">
    <source>
        <dbReference type="ARBA" id="ARBA00004651"/>
    </source>
</evidence>
<feature type="transmembrane region" description="Helical" evidence="6">
    <location>
        <begin position="12"/>
        <end position="31"/>
    </location>
</feature>